<protein>
    <submittedName>
        <fullName evidence="7">RNA polymerase sigma-70 factor, ECF subfamily</fullName>
    </submittedName>
</protein>
<dbReference type="GO" id="GO:0006352">
    <property type="term" value="P:DNA-templated transcription initiation"/>
    <property type="evidence" value="ECO:0007669"/>
    <property type="project" value="InterPro"/>
</dbReference>
<reference evidence="8" key="1">
    <citation type="submission" date="2016-10" db="EMBL/GenBank/DDBJ databases">
        <authorList>
            <person name="Varghese N."/>
            <person name="Submissions S."/>
        </authorList>
    </citation>
    <scope>NUCLEOTIDE SEQUENCE [LARGE SCALE GENOMIC DNA]</scope>
    <source>
        <strain evidence="8">S9</strain>
    </source>
</reference>
<dbReference type="InterPro" id="IPR013325">
    <property type="entry name" value="RNA_pol_sigma_r2"/>
</dbReference>
<keyword evidence="4" id="KW-0804">Transcription</keyword>
<evidence type="ECO:0000313" key="8">
    <source>
        <dbReference type="Proteomes" id="UP000198571"/>
    </source>
</evidence>
<evidence type="ECO:0000313" key="7">
    <source>
        <dbReference type="EMBL" id="SES12284.1"/>
    </source>
</evidence>
<feature type="domain" description="RNA polymerase sigma-70 region 2" evidence="5">
    <location>
        <begin position="14"/>
        <end position="78"/>
    </location>
</feature>
<dbReference type="InterPro" id="IPR039425">
    <property type="entry name" value="RNA_pol_sigma-70-like"/>
</dbReference>
<dbReference type="CDD" id="cd06171">
    <property type="entry name" value="Sigma70_r4"/>
    <property type="match status" value="1"/>
</dbReference>
<accession>A0A1H9UT27</accession>
<evidence type="ECO:0000256" key="1">
    <source>
        <dbReference type="ARBA" id="ARBA00010641"/>
    </source>
</evidence>
<feature type="domain" description="RNA polymerase sigma factor 70 region 4 type 2" evidence="6">
    <location>
        <begin position="108"/>
        <end position="157"/>
    </location>
</feature>
<evidence type="ECO:0000256" key="2">
    <source>
        <dbReference type="ARBA" id="ARBA00023015"/>
    </source>
</evidence>
<dbReference type="InterPro" id="IPR014284">
    <property type="entry name" value="RNA_pol_sigma-70_dom"/>
</dbReference>
<evidence type="ECO:0000259" key="6">
    <source>
        <dbReference type="Pfam" id="PF08281"/>
    </source>
</evidence>
<gene>
    <name evidence="7" type="ORF">SAMN05518684_108138</name>
</gene>
<dbReference type="GO" id="GO:0003677">
    <property type="term" value="F:DNA binding"/>
    <property type="evidence" value="ECO:0007669"/>
    <property type="project" value="InterPro"/>
</dbReference>
<dbReference type="Pfam" id="PF08281">
    <property type="entry name" value="Sigma70_r4_2"/>
    <property type="match status" value="1"/>
</dbReference>
<keyword evidence="2" id="KW-0805">Transcription regulation</keyword>
<evidence type="ECO:0000256" key="4">
    <source>
        <dbReference type="ARBA" id="ARBA00023163"/>
    </source>
</evidence>
<dbReference type="STRING" id="1601833.SAMN05518684_108138"/>
<dbReference type="PANTHER" id="PTHR43133:SF60">
    <property type="entry name" value="RNA POLYMERASE SIGMA FACTOR SIGV"/>
    <property type="match status" value="1"/>
</dbReference>
<dbReference type="Gene3D" id="1.10.1740.10">
    <property type="match status" value="1"/>
</dbReference>
<dbReference type="Pfam" id="PF04542">
    <property type="entry name" value="Sigma70_r2"/>
    <property type="match status" value="1"/>
</dbReference>
<dbReference type="InterPro" id="IPR007627">
    <property type="entry name" value="RNA_pol_sigma70_r2"/>
</dbReference>
<dbReference type="EMBL" id="FOGT01000008">
    <property type="protein sequence ID" value="SES12284.1"/>
    <property type="molecule type" value="Genomic_DNA"/>
</dbReference>
<dbReference type="Gene3D" id="1.10.10.10">
    <property type="entry name" value="Winged helix-like DNA-binding domain superfamily/Winged helix DNA-binding domain"/>
    <property type="match status" value="1"/>
</dbReference>
<dbReference type="AlphaFoldDB" id="A0A1H9UT27"/>
<name>A0A1H9UT27_9BACI</name>
<organism evidence="7 8">
    <name type="scientific">Salipaludibacillus aurantiacus</name>
    <dbReference type="NCBI Taxonomy" id="1601833"/>
    <lineage>
        <taxon>Bacteria</taxon>
        <taxon>Bacillati</taxon>
        <taxon>Bacillota</taxon>
        <taxon>Bacilli</taxon>
        <taxon>Bacillales</taxon>
        <taxon>Bacillaceae</taxon>
    </lineage>
</organism>
<dbReference type="GO" id="GO:0016987">
    <property type="term" value="F:sigma factor activity"/>
    <property type="evidence" value="ECO:0007669"/>
    <property type="project" value="UniProtKB-KW"/>
</dbReference>
<dbReference type="SUPFAM" id="SSF88659">
    <property type="entry name" value="Sigma3 and sigma4 domains of RNA polymerase sigma factors"/>
    <property type="match status" value="1"/>
</dbReference>
<dbReference type="InterPro" id="IPR013324">
    <property type="entry name" value="RNA_pol_sigma_r3/r4-like"/>
</dbReference>
<keyword evidence="3" id="KW-0731">Sigma factor</keyword>
<comment type="similarity">
    <text evidence="1">Belongs to the sigma-70 factor family. ECF subfamily.</text>
</comment>
<dbReference type="Proteomes" id="UP000198571">
    <property type="component" value="Unassembled WGS sequence"/>
</dbReference>
<dbReference type="InterPro" id="IPR013249">
    <property type="entry name" value="RNA_pol_sigma70_r4_t2"/>
</dbReference>
<dbReference type="NCBIfam" id="TIGR02937">
    <property type="entry name" value="sigma70-ECF"/>
    <property type="match status" value="1"/>
</dbReference>
<evidence type="ECO:0000259" key="5">
    <source>
        <dbReference type="Pfam" id="PF04542"/>
    </source>
</evidence>
<dbReference type="SUPFAM" id="SSF88946">
    <property type="entry name" value="Sigma2 domain of RNA polymerase sigma factors"/>
    <property type="match status" value="1"/>
</dbReference>
<dbReference type="PANTHER" id="PTHR43133">
    <property type="entry name" value="RNA POLYMERASE ECF-TYPE SIGMA FACTO"/>
    <property type="match status" value="1"/>
</dbReference>
<proteinExistence type="inferred from homology"/>
<sequence>MDYDLNQQKINNWYHTYSNDIYKFILYMINDNEQAKDLMQDTFIKAYIKLDSFHEENEKGWLYKIARNVTIDFIRRKKPITYLTDSALSIKSPELTPEKKLSLNEQERELYVAISKLKRSHREVIILRKIKEFSIKETAYILGWSEGKVKTNLWRGVNSLKKQLEKEGFRHESI</sequence>
<evidence type="ECO:0000256" key="3">
    <source>
        <dbReference type="ARBA" id="ARBA00023082"/>
    </source>
</evidence>
<keyword evidence="8" id="KW-1185">Reference proteome</keyword>
<dbReference type="RefSeq" id="WP_245733076.1">
    <property type="nucleotide sequence ID" value="NZ_FOGT01000008.1"/>
</dbReference>
<dbReference type="InterPro" id="IPR036388">
    <property type="entry name" value="WH-like_DNA-bd_sf"/>
</dbReference>